<dbReference type="Proteomes" id="UP000664761">
    <property type="component" value="Unassembled WGS sequence"/>
</dbReference>
<dbReference type="SUPFAM" id="SSF141091">
    <property type="entry name" value="L21p-like"/>
    <property type="match status" value="1"/>
</dbReference>
<organism evidence="7 8">
    <name type="scientific">Sneathiella sedimenti</name>
    <dbReference type="NCBI Taxonomy" id="2816034"/>
    <lineage>
        <taxon>Bacteria</taxon>
        <taxon>Pseudomonadati</taxon>
        <taxon>Pseudomonadota</taxon>
        <taxon>Alphaproteobacteria</taxon>
        <taxon>Sneathiellales</taxon>
        <taxon>Sneathiellaceae</taxon>
        <taxon>Sneathiella</taxon>
    </lineage>
</organism>
<reference evidence="7 8" key="1">
    <citation type="submission" date="2021-03" db="EMBL/GenBank/DDBJ databases">
        <title>Sneathiella sp. CAU 1612 isolated from Kang Won-do.</title>
        <authorList>
            <person name="Kim W."/>
        </authorList>
    </citation>
    <scope>NUCLEOTIDE SEQUENCE [LARGE SCALE GENOMIC DNA]</scope>
    <source>
        <strain evidence="7 8">CAU 1612</strain>
    </source>
</reference>
<dbReference type="InterPro" id="IPR036164">
    <property type="entry name" value="bL21-like_sf"/>
</dbReference>
<dbReference type="PANTHER" id="PTHR21349">
    <property type="entry name" value="50S RIBOSOMAL PROTEIN L21"/>
    <property type="match status" value="1"/>
</dbReference>
<keyword evidence="4 5" id="KW-0694">RNA-binding</keyword>
<feature type="compositionally biased region" description="Basic residues" evidence="6">
    <location>
        <begin position="153"/>
        <end position="169"/>
    </location>
</feature>
<evidence type="ECO:0000256" key="2">
    <source>
        <dbReference type="ARBA" id="ARBA00022980"/>
    </source>
</evidence>
<evidence type="ECO:0000313" key="8">
    <source>
        <dbReference type="Proteomes" id="UP000664761"/>
    </source>
</evidence>
<comment type="similarity">
    <text evidence="1 4 5">Belongs to the bacterial ribosomal protein bL21 family.</text>
</comment>
<dbReference type="InterPro" id="IPR001787">
    <property type="entry name" value="Ribosomal_bL21"/>
</dbReference>
<proteinExistence type="inferred from homology"/>
<keyword evidence="3 4" id="KW-0687">Ribonucleoprotein</keyword>
<dbReference type="NCBIfam" id="TIGR00061">
    <property type="entry name" value="L21"/>
    <property type="match status" value="1"/>
</dbReference>
<feature type="compositionally biased region" description="Basic and acidic residues" evidence="6">
    <location>
        <begin position="112"/>
        <end position="130"/>
    </location>
</feature>
<dbReference type="HAMAP" id="MF_01363">
    <property type="entry name" value="Ribosomal_bL21"/>
    <property type="match status" value="1"/>
</dbReference>
<sequence>MFAVIKTGGKQYKVAKDDIIKVERLTGEAGDSVQLNEVLAISGDDGALTLGSPLLEGAVVSATLLEQARADKIVVFKKKRRQNYRRKAGHRQDLSVLKITDIAAKGAKKAAPKKEAEVKADAPAKEEKAKAAPKKAAAKKAAPKATTAEKKAPAKKAAPKKAAAKKTEE</sequence>
<evidence type="ECO:0000256" key="5">
    <source>
        <dbReference type="RuleBase" id="RU000562"/>
    </source>
</evidence>
<evidence type="ECO:0000256" key="1">
    <source>
        <dbReference type="ARBA" id="ARBA00008563"/>
    </source>
</evidence>
<comment type="subunit">
    <text evidence="4">Part of the 50S ribosomal subunit. Contacts protein L20.</text>
</comment>
<evidence type="ECO:0000313" key="7">
    <source>
        <dbReference type="EMBL" id="MBO0332396.1"/>
    </source>
</evidence>
<comment type="function">
    <text evidence="4 5">This protein binds to 23S rRNA in the presence of protein L20.</text>
</comment>
<accession>A0ABS3F2S0</accession>
<keyword evidence="8" id="KW-1185">Reference proteome</keyword>
<protein>
    <recommendedName>
        <fullName evidence="4">Large ribosomal subunit protein bL21</fullName>
    </recommendedName>
</protein>
<evidence type="ECO:0000256" key="3">
    <source>
        <dbReference type="ARBA" id="ARBA00023274"/>
    </source>
</evidence>
<feature type="region of interest" description="Disordered" evidence="6">
    <location>
        <begin position="104"/>
        <end position="169"/>
    </location>
</feature>
<name>A0ABS3F2S0_9PROT</name>
<dbReference type="EMBL" id="JAFLNC010000001">
    <property type="protein sequence ID" value="MBO0332396.1"/>
    <property type="molecule type" value="Genomic_DNA"/>
</dbReference>
<dbReference type="PANTHER" id="PTHR21349:SF0">
    <property type="entry name" value="LARGE RIBOSOMAL SUBUNIT PROTEIN BL21M"/>
    <property type="match status" value="1"/>
</dbReference>
<dbReference type="InterPro" id="IPR028909">
    <property type="entry name" value="bL21-like"/>
</dbReference>
<feature type="compositionally biased region" description="Basic residues" evidence="6">
    <location>
        <begin position="131"/>
        <end position="142"/>
    </location>
</feature>
<gene>
    <name evidence="4 7" type="primary">rplU</name>
    <name evidence="7" type="ORF">J0X12_02145</name>
</gene>
<dbReference type="GO" id="GO:0005840">
    <property type="term" value="C:ribosome"/>
    <property type="evidence" value="ECO:0007669"/>
    <property type="project" value="UniProtKB-KW"/>
</dbReference>
<dbReference type="RefSeq" id="WP_207041603.1">
    <property type="nucleotide sequence ID" value="NZ_JAFLNC010000001.1"/>
</dbReference>
<keyword evidence="2 4" id="KW-0689">Ribosomal protein</keyword>
<dbReference type="Pfam" id="PF00829">
    <property type="entry name" value="Ribosomal_L21p"/>
    <property type="match status" value="1"/>
</dbReference>
<evidence type="ECO:0000256" key="6">
    <source>
        <dbReference type="SAM" id="MobiDB-lite"/>
    </source>
</evidence>
<evidence type="ECO:0000256" key="4">
    <source>
        <dbReference type="HAMAP-Rule" id="MF_01363"/>
    </source>
</evidence>
<keyword evidence="4 5" id="KW-0699">rRNA-binding</keyword>
<comment type="caution">
    <text evidence="7">The sequence shown here is derived from an EMBL/GenBank/DDBJ whole genome shotgun (WGS) entry which is preliminary data.</text>
</comment>